<evidence type="ECO:0000313" key="5">
    <source>
        <dbReference type="Proteomes" id="UP000468928"/>
    </source>
</evidence>
<protein>
    <submittedName>
        <fullName evidence="3">Uncharacterized protein</fullName>
    </submittedName>
</protein>
<sequence length="159" mass="16954">MSDQQPAESGQDKGGDMPGNGRESDDSTRSMAPFIIAAAIAAIVLAVIVIAELVSPVEKNVTEADRVAAAVRDFGEASSRYGLVPPREAVCPDFDPKRSPLAGRLNEGETGKAIEITKVDDMKVEGDRAGATVTSKVDGDETTGTWQLRRIDNEWLVCH</sequence>
<keyword evidence="6" id="KW-1185">Reference proteome</keyword>
<name>A0A6P1DC98_9NOCA</name>
<dbReference type="RefSeq" id="WP_163823548.1">
    <property type="nucleotide sequence ID" value="NZ_JAAGUX010000063.1"/>
</dbReference>
<evidence type="ECO:0000256" key="2">
    <source>
        <dbReference type="SAM" id="Phobius"/>
    </source>
</evidence>
<proteinExistence type="predicted"/>
<dbReference type="AlphaFoldDB" id="A0A6P1DC98"/>
<dbReference type="Proteomes" id="UP000470876">
    <property type="component" value="Unassembled WGS sequence"/>
</dbReference>
<evidence type="ECO:0000256" key="1">
    <source>
        <dbReference type="SAM" id="MobiDB-lite"/>
    </source>
</evidence>
<dbReference type="Proteomes" id="UP000468928">
    <property type="component" value="Unassembled WGS sequence"/>
</dbReference>
<keyword evidence="2" id="KW-0472">Membrane</keyword>
<evidence type="ECO:0000313" key="6">
    <source>
        <dbReference type="Proteomes" id="UP000470876"/>
    </source>
</evidence>
<comment type="caution">
    <text evidence="3">The sequence shown here is derived from an EMBL/GenBank/DDBJ whole genome shotgun (WGS) entry which is preliminary data.</text>
</comment>
<reference evidence="5 6" key="1">
    <citation type="submission" date="2020-01" db="EMBL/GenBank/DDBJ databases">
        <title>Genetics and antimicrobial susceptibilities of Nocardia species isolated from the soil; a comparison with species isolated from humans.</title>
        <authorList>
            <person name="Carrasco G."/>
            <person name="Monzon S."/>
            <person name="Sansegundo M."/>
            <person name="Garcia E."/>
            <person name="Garrido N."/>
            <person name="Medina M.J."/>
            <person name="Villalon P."/>
            <person name="Ramirez-Arocha A.C."/>
            <person name="Jimenez P."/>
            <person name="Cuesta I."/>
            <person name="Valdezate S."/>
        </authorList>
    </citation>
    <scope>NUCLEOTIDE SEQUENCE [LARGE SCALE GENOMIC DNA]</scope>
    <source>
        <strain evidence="3 5">CNM20110639</strain>
        <strain evidence="4 6">CNM20110649</strain>
    </source>
</reference>
<keyword evidence="2" id="KW-1133">Transmembrane helix</keyword>
<dbReference type="EMBL" id="JAAGUZ010000046">
    <property type="protein sequence ID" value="NEW46263.1"/>
    <property type="molecule type" value="Genomic_DNA"/>
</dbReference>
<accession>A0A6P1DC98</accession>
<dbReference type="EMBL" id="JAAGUX010000063">
    <property type="protein sequence ID" value="NEW58739.1"/>
    <property type="molecule type" value="Genomic_DNA"/>
</dbReference>
<organism evidence="3 5">
    <name type="scientific">Nocardia cyriacigeorgica</name>
    <dbReference type="NCBI Taxonomy" id="135487"/>
    <lineage>
        <taxon>Bacteria</taxon>
        <taxon>Bacillati</taxon>
        <taxon>Actinomycetota</taxon>
        <taxon>Actinomycetes</taxon>
        <taxon>Mycobacteriales</taxon>
        <taxon>Nocardiaceae</taxon>
        <taxon>Nocardia</taxon>
    </lineage>
</organism>
<evidence type="ECO:0000313" key="3">
    <source>
        <dbReference type="EMBL" id="NEW46263.1"/>
    </source>
</evidence>
<evidence type="ECO:0000313" key="4">
    <source>
        <dbReference type="EMBL" id="NEW58739.1"/>
    </source>
</evidence>
<feature type="region of interest" description="Disordered" evidence="1">
    <location>
        <begin position="1"/>
        <end position="27"/>
    </location>
</feature>
<keyword evidence="2" id="KW-0812">Transmembrane</keyword>
<gene>
    <name evidence="3" type="ORF">GV789_17645</name>
    <name evidence="4" type="ORF">GV794_24315</name>
</gene>
<feature type="transmembrane region" description="Helical" evidence="2">
    <location>
        <begin position="31"/>
        <end position="51"/>
    </location>
</feature>